<dbReference type="AlphaFoldDB" id="W8TAM8"/>
<proteinExistence type="predicted"/>
<dbReference type="InterPro" id="IPR001763">
    <property type="entry name" value="Rhodanese-like_dom"/>
</dbReference>
<evidence type="ECO:0000256" key="3">
    <source>
        <dbReference type="SAM" id="SignalP"/>
    </source>
</evidence>
<sequence length="455" mass="50086">MKKAKKHILLLAALILGMLTFAACAKEEPQQETNGPAKAISTEDLKGKLEDDSYVIVDTRINDAFNGWKLDGVSRGGHIEGAVDFSANWLKVEAKDKDKVLDEALKTKGISLDKNIVLYDANGKDALEVANYLSEKGYKNLYTYDVKEWAKDNSLPMVKYDNYQMIVPASAVKDIVDGKTPESFEAGKKVKIVEASWGEEDTSYAKGHVPTAFHINTDLIEPPPAWMLASDEQLTQFAKDYGFTKNDTVIVTSEAQMAAYRVALVLRYMGVEDVRVLNGGLGAWTSAGYDVETASNKPTPVSDFGAVIPANPDLVDTMEETKAGLATPDKFTLVDNRTWEEHIGKTSGYSYHDKMGRIPGAVYGYAGLGDSNSLQYYRNIDNTMRNADEIAAMWKEAGIDTNKHLSFHCGSGWRVAEILVYANTMGLDNVSIYSNGWIEWSNNPSNPIETGEPAK</sequence>
<evidence type="ECO:0000313" key="5">
    <source>
        <dbReference type="EMBL" id="AHM57945.1"/>
    </source>
</evidence>
<accession>W8TAM8</accession>
<dbReference type="SMART" id="SM00450">
    <property type="entry name" value="RHOD"/>
    <property type="match status" value="3"/>
</dbReference>
<dbReference type="InterPro" id="IPR036873">
    <property type="entry name" value="Rhodanese-like_dom_sf"/>
</dbReference>
<dbReference type="PATRIC" id="fig|1286171.3.peg.2619"/>
<keyword evidence="3" id="KW-0732">Signal</keyword>
<gene>
    <name evidence="5" type="primary">ynjE</name>
    <name evidence="5" type="ORF">EAL2_808p04410</name>
</gene>
<dbReference type="PANTHER" id="PTHR11364:SF27">
    <property type="entry name" value="SULFURTRANSFERASE"/>
    <property type="match status" value="1"/>
</dbReference>
<protein>
    <submittedName>
        <fullName evidence="5">Thiosulfate sulfurtransferase YnjE</fullName>
        <ecNumber evidence="5">2.8.1.1</ecNumber>
    </submittedName>
</protein>
<keyword evidence="1 5" id="KW-0808">Transferase</keyword>
<dbReference type="RefSeq" id="WP_025436797.1">
    <property type="nucleotide sequence ID" value="NZ_CP007453.1"/>
</dbReference>
<keyword evidence="6" id="KW-1185">Reference proteome</keyword>
<dbReference type="HOGENOM" id="CLU_031618_2_0_9"/>
<feature type="domain" description="Rhodanese" evidence="4">
    <location>
        <begin position="50"/>
        <end position="158"/>
    </location>
</feature>
<organism evidence="5 6">
    <name type="scientific">Peptoclostridium acidaminophilum DSM 3953</name>
    <dbReference type="NCBI Taxonomy" id="1286171"/>
    <lineage>
        <taxon>Bacteria</taxon>
        <taxon>Bacillati</taxon>
        <taxon>Bacillota</taxon>
        <taxon>Clostridia</taxon>
        <taxon>Peptostreptococcales</taxon>
        <taxon>Peptoclostridiaceae</taxon>
        <taxon>Peptoclostridium</taxon>
    </lineage>
</organism>
<dbReference type="EMBL" id="CP007453">
    <property type="protein sequence ID" value="AHM57945.1"/>
    <property type="molecule type" value="Genomic_DNA"/>
</dbReference>
<feature type="chain" id="PRO_5004913038" evidence="3">
    <location>
        <begin position="26"/>
        <end position="455"/>
    </location>
</feature>
<dbReference type="SUPFAM" id="SSF52821">
    <property type="entry name" value="Rhodanese/Cell cycle control phosphatase"/>
    <property type="match status" value="3"/>
</dbReference>
<name>W8TAM8_PEPAC</name>
<dbReference type="CDD" id="cd01448">
    <property type="entry name" value="TST_Repeat_1"/>
    <property type="match status" value="1"/>
</dbReference>
<keyword evidence="5" id="KW-0614">Plasmid</keyword>
<feature type="domain" description="Rhodanese" evidence="4">
    <location>
        <begin position="327"/>
        <end position="449"/>
    </location>
</feature>
<dbReference type="KEGG" id="eac:EAL2_808p04410"/>
<dbReference type="Proteomes" id="UP000019591">
    <property type="component" value="Plasmid EAL2_808p"/>
</dbReference>
<dbReference type="Gene3D" id="3.40.250.10">
    <property type="entry name" value="Rhodanese-like domain"/>
    <property type="match status" value="3"/>
</dbReference>
<dbReference type="InterPro" id="IPR045078">
    <property type="entry name" value="TST/MPST-like"/>
</dbReference>
<feature type="domain" description="Rhodanese" evidence="4">
    <location>
        <begin position="186"/>
        <end position="293"/>
    </location>
</feature>
<geneLocation type="plasmid" evidence="5 6">
    <name>EAL2_808p</name>
</geneLocation>
<dbReference type="PROSITE" id="PS50206">
    <property type="entry name" value="RHODANESE_3"/>
    <property type="match status" value="3"/>
</dbReference>
<dbReference type="PROSITE" id="PS51257">
    <property type="entry name" value="PROKAR_LIPOPROTEIN"/>
    <property type="match status" value="1"/>
</dbReference>
<dbReference type="GO" id="GO:0004792">
    <property type="term" value="F:thiosulfate-cyanide sulfurtransferase activity"/>
    <property type="evidence" value="ECO:0007669"/>
    <property type="project" value="UniProtKB-EC"/>
</dbReference>
<reference evidence="5 6" key="1">
    <citation type="journal article" date="2014" name="Genome Announc.">
        <title>Complete Genome Sequence of Amino Acid-Utilizing Eubacterium acidaminophilum al-2 (DSM 3953).</title>
        <authorList>
            <person name="Poehlein A."/>
            <person name="Andreesen J.R."/>
            <person name="Daniel R."/>
        </authorList>
    </citation>
    <scope>NUCLEOTIDE SEQUENCE [LARGE SCALE GENOMIC DNA]</scope>
    <source>
        <strain evidence="5 6">DSM 3953</strain>
        <plasmid evidence="6">Plasmid EAL2_808p</plasmid>
    </source>
</reference>
<feature type="signal peptide" evidence="3">
    <location>
        <begin position="1"/>
        <end position="25"/>
    </location>
</feature>
<dbReference type="PANTHER" id="PTHR11364">
    <property type="entry name" value="THIOSULFATE SULFERTANSFERASE"/>
    <property type="match status" value="1"/>
</dbReference>
<keyword evidence="2" id="KW-0677">Repeat</keyword>
<dbReference type="EC" id="2.8.1.1" evidence="5"/>
<evidence type="ECO:0000256" key="1">
    <source>
        <dbReference type="ARBA" id="ARBA00022679"/>
    </source>
</evidence>
<dbReference type="CDD" id="cd00158">
    <property type="entry name" value="RHOD"/>
    <property type="match status" value="1"/>
</dbReference>
<dbReference type="Pfam" id="PF00581">
    <property type="entry name" value="Rhodanese"/>
    <property type="match status" value="3"/>
</dbReference>
<dbReference type="eggNOG" id="COG2897">
    <property type="taxonomic scope" value="Bacteria"/>
</dbReference>
<evidence type="ECO:0000256" key="2">
    <source>
        <dbReference type="ARBA" id="ARBA00022737"/>
    </source>
</evidence>
<evidence type="ECO:0000313" key="6">
    <source>
        <dbReference type="Proteomes" id="UP000019591"/>
    </source>
</evidence>
<dbReference type="OrthoDB" id="9770030at2"/>
<evidence type="ECO:0000259" key="4">
    <source>
        <dbReference type="PROSITE" id="PS50206"/>
    </source>
</evidence>